<evidence type="ECO:0000256" key="3">
    <source>
        <dbReference type="ARBA" id="ARBA00022692"/>
    </source>
</evidence>
<sequence>MFRLLSGVFLGWSLGANDAANVFGTAVASRMIKFSVAATIIAIFVVLGAVLQGAGGMKTLGGLTSQDLNSAFISSFAAAVTVTIMTYLSLPVSTSQSVVGAILGIGLALHQDINWEGLQKVVFCWVGNPLGAMFISFSLYKLFRYILGKVKLNILLLNTIIKWGLLVSGAYGAYALGGNSVANVTGVFARAGLITVRWATIIGSLSIALGAITYSKRVMMTVGSGLVALDGFSAFVAVLSEAITIHIYVAIGVPVSTSQAIVGAVLGIGIAVGARSVNNRTLINIVLGWLATPLIAGIVAAIMIKLWGAFLL</sequence>
<dbReference type="STRING" id="1499967.U27_03467"/>
<evidence type="ECO:0000256" key="5">
    <source>
        <dbReference type="ARBA" id="ARBA00023136"/>
    </source>
</evidence>
<dbReference type="GO" id="GO:0035435">
    <property type="term" value="P:phosphate ion transmembrane transport"/>
    <property type="evidence" value="ECO:0007669"/>
    <property type="project" value="TreeGrafter"/>
</dbReference>
<evidence type="ECO:0000313" key="7">
    <source>
        <dbReference type="EMBL" id="GAK56505.1"/>
    </source>
</evidence>
<dbReference type="eggNOG" id="COG0306">
    <property type="taxonomic scope" value="Bacteria"/>
</dbReference>
<feature type="transmembrane region" description="Helical" evidence="6">
    <location>
        <begin position="68"/>
        <end position="90"/>
    </location>
</feature>
<evidence type="ECO:0000256" key="1">
    <source>
        <dbReference type="ARBA" id="ARBA00004141"/>
    </source>
</evidence>
<keyword evidence="5 6" id="KW-0472">Membrane</keyword>
<feature type="transmembrane region" description="Helical" evidence="6">
    <location>
        <begin position="257"/>
        <end position="274"/>
    </location>
</feature>
<dbReference type="InterPro" id="IPR001204">
    <property type="entry name" value="Phos_transporter"/>
</dbReference>
<dbReference type="EMBL" id="DF820464">
    <property type="protein sequence ID" value="GAK56505.1"/>
    <property type="molecule type" value="Genomic_DNA"/>
</dbReference>
<feature type="transmembrane region" description="Helical" evidence="6">
    <location>
        <begin position="226"/>
        <end position="251"/>
    </location>
</feature>
<dbReference type="GO" id="GO:0016020">
    <property type="term" value="C:membrane"/>
    <property type="evidence" value="ECO:0007669"/>
    <property type="project" value="UniProtKB-SubCell"/>
</dbReference>
<feature type="transmembrane region" description="Helical" evidence="6">
    <location>
        <begin position="286"/>
        <end position="310"/>
    </location>
</feature>
<evidence type="ECO:0000256" key="6">
    <source>
        <dbReference type="SAM" id="Phobius"/>
    </source>
</evidence>
<proteinExistence type="predicted"/>
<evidence type="ECO:0000256" key="2">
    <source>
        <dbReference type="ARBA" id="ARBA00022448"/>
    </source>
</evidence>
<name>A0A081BW00_VECG1</name>
<reference evidence="7" key="1">
    <citation type="journal article" date="2015" name="PeerJ">
        <title>First genomic representation of candidate bacterial phylum KSB3 points to enhanced environmental sensing as a trigger of wastewater bulking.</title>
        <authorList>
            <person name="Sekiguchi Y."/>
            <person name="Ohashi A."/>
            <person name="Parks D.H."/>
            <person name="Yamauchi T."/>
            <person name="Tyson G.W."/>
            <person name="Hugenholtz P."/>
        </authorList>
    </citation>
    <scope>NUCLEOTIDE SEQUENCE [LARGE SCALE GENOMIC DNA]</scope>
</reference>
<keyword evidence="3 6" id="KW-0812">Transmembrane</keyword>
<dbReference type="Proteomes" id="UP000030661">
    <property type="component" value="Unassembled WGS sequence"/>
</dbReference>
<dbReference type="HOGENOM" id="CLU_015355_0_1_0"/>
<dbReference type="AlphaFoldDB" id="A0A081BW00"/>
<protein>
    <submittedName>
        <fullName evidence="7">Phosphate transporter</fullName>
    </submittedName>
</protein>
<dbReference type="Pfam" id="PF01384">
    <property type="entry name" value="PHO4"/>
    <property type="match status" value="1"/>
</dbReference>
<dbReference type="PANTHER" id="PTHR11101:SF80">
    <property type="entry name" value="PHOSPHATE TRANSPORTER"/>
    <property type="match status" value="1"/>
</dbReference>
<feature type="transmembrane region" description="Helical" evidence="6">
    <location>
        <begin position="155"/>
        <end position="176"/>
    </location>
</feature>
<evidence type="ECO:0000313" key="8">
    <source>
        <dbReference type="Proteomes" id="UP000030661"/>
    </source>
</evidence>
<organism evidence="7">
    <name type="scientific">Vecturithrix granuli</name>
    <dbReference type="NCBI Taxonomy" id="1499967"/>
    <lineage>
        <taxon>Bacteria</taxon>
        <taxon>Candidatus Moduliflexota</taxon>
        <taxon>Candidatus Vecturitrichia</taxon>
        <taxon>Candidatus Vecturitrichales</taxon>
        <taxon>Candidatus Vecturitrichaceae</taxon>
        <taxon>Candidatus Vecturithrix</taxon>
    </lineage>
</organism>
<gene>
    <name evidence="7" type="ORF">U27_03467</name>
</gene>
<dbReference type="PANTHER" id="PTHR11101">
    <property type="entry name" value="PHOSPHATE TRANSPORTER"/>
    <property type="match status" value="1"/>
</dbReference>
<keyword evidence="4 6" id="KW-1133">Transmembrane helix</keyword>
<feature type="transmembrane region" description="Helical" evidence="6">
    <location>
        <begin position="196"/>
        <end position="214"/>
    </location>
</feature>
<keyword evidence="8" id="KW-1185">Reference proteome</keyword>
<evidence type="ECO:0000256" key="4">
    <source>
        <dbReference type="ARBA" id="ARBA00022989"/>
    </source>
</evidence>
<feature type="transmembrane region" description="Helical" evidence="6">
    <location>
        <begin position="34"/>
        <end position="56"/>
    </location>
</feature>
<keyword evidence="2" id="KW-0813">Transport</keyword>
<dbReference type="GO" id="GO:0005315">
    <property type="term" value="F:phosphate transmembrane transporter activity"/>
    <property type="evidence" value="ECO:0007669"/>
    <property type="project" value="InterPro"/>
</dbReference>
<feature type="transmembrane region" description="Helical" evidence="6">
    <location>
        <begin position="125"/>
        <end position="143"/>
    </location>
</feature>
<comment type="subcellular location">
    <subcellularLocation>
        <location evidence="1">Membrane</location>
        <topology evidence="1">Multi-pass membrane protein</topology>
    </subcellularLocation>
</comment>
<accession>A0A081BW00</accession>